<accession>A0A533HYH5</accession>
<evidence type="ECO:0000313" key="2">
    <source>
        <dbReference type="Proteomes" id="UP000315344"/>
    </source>
</evidence>
<comment type="caution">
    <text evidence="1">The sequence shown here is derived from an EMBL/GenBank/DDBJ whole genome shotgun (WGS) entry which is preliminary data.</text>
</comment>
<name>A0A533HYH5_PARDE</name>
<protein>
    <submittedName>
        <fullName evidence="1">Uncharacterized protein</fullName>
    </submittedName>
</protein>
<organism evidence="1 2">
    <name type="scientific">Paracoccus denitrificans</name>
    <dbReference type="NCBI Taxonomy" id="266"/>
    <lineage>
        <taxon>Bacteria</taxon>
        <taxon>Pseudomonadati</taxon>
        <taxon>Pseudomonadota</taxon>
        <taxon>Alphaproteobacteria</taxon>
        <taxon>Rhodobacterales</taxon>
        <taxon>Paracoccaceae</taxon>
        <taxon>Paracoccus</taxon>
    </lineage>
</organism>
<proteinExistence type="predicted"/>
<reference evidence="1 2" key="1">
    <citation type="journal article" date="2017" name="Nat. Commun.">
        <title>In situ click chemistry generation of cyclooxygenase-2 inhibitors.</title>
        <authorList>
            <person name="Bhardwaj A."/>
            <person name="Kaur J."/>
            <person name="Wuest M."/>
            <person name="Wuest F."/>
        </authorList>
    </citation>
    <scope>NUCLEOTIDE SEQUENCE [LARGE SCALE GENOMIC DNA]</scope>
    <source>
        <strain evidence="1">S2_012_000_R3_94</strain>
    </source>
</reference>
<dbReference type="AlphaFoldDB" id="A0A533HYH5"/>
<sequence length="142" mass="15911">MAGDTRSYALDVSELLFRLSTESLRLRSNDTLRFETVASLVNARVEKLPLTHLDAVDVRAHFDVVESKGPVRVHVTLPRSCADLLIEEKRRFAKLLDRSLTMADMISILFFDFVAEHHSKRILGKIGMDEGASGQDKPTSVT</sequence>
<evidence type="ECO:0000313" key="1">
    <source>
        <dbReference type="EMBL" id="TKW63813.1"/>
    </source>
</evidence>
<dbReference type="EMBL" id="VAFL01000028">
    <property type="protein sequence ID" value="TKW63813.1"/>
    <property type="molecule type" value="Genomic_DNA"/>
</dbReference>
<gene>
    <name evidence="1" type="ORF">DI616_19060</name>
</gene>
<dbReference type="Proteomes" id="UP000315344">
    <property type="component" value="Unassembled WGS sequence"/>
</dbReference>